<name>A0A930BBX5_9FIRM</name>
<evidence type="ECO:0000256" key="1">
    <source>
        <dbReference type="SAM" id="Phobius"/>
    </source>
</evidence>
<dbReference type="EMBL" id="JABZMK010000096">
    <property type="protein sequence ID" value="MBF1130090.1"/>
    <property type="molecule type" value="Genomic_DNA"/>
</dbReference>
<organism evidence="2 3">
    <name type="scientific">Dialister invisus</name>
    <dbReference type="NCBI Taxonomy" id="218538"/>
    <lineage>
        <taxon>Bacteria</taxon>
        <taxon>Bacillati</taxon>
        <taxon>Bacillota</taxon>
        <taxon>Negativicutes</taxon>
        <taxon>Veillonellales</taxon>
        <taxon>Veillonellaceae</taxon>
        <taxon>Dialister</taxon>
    </lineage>
</organism>
<keyword evidence="1" id="KW-0472">Membrane</keyword>
<keyword evidence="1" id="KW-0812">Transmembrane</keyword>
<dbReference type="AlphaFoldDB" id="A0A930BBX5"/>
<feature type="transmembrane region" description="Helical" evidence="1">
    <location>
        <begin position="171"/>
        <end position="190"/>
    </location>
</feature>
<protein>
    <submittedName>
        <fullName evidence="2">DUF1275 domain-containing protein</fullName>
    </submittedName>
</protein>
<dbReference type="Proteomes" id="UP000757890">
    <property type="component" value="Unassembled WGS sequence"/>
</dbReference>
<accession>A0A930BBX5</accession>
<dbReference type="InterPro" id="IPR010699">
    <property type="entry name" value="DUF1275"/>
</dbReference>
<comment type="caution">
    <text evidence="2">The sequence shown here is derived from an EMBL/GenBank/DDBJ whole genome shotgun (WGS) entry which is preliminary data.</text>
</comment>
<dbReference type="Pfam" id="PF06912">
    <property type="entry name" value="DUF1275"/>
    <property type="match status" value="1"/>
</dbReference>
<dbReference type="PANTHER" id="PTHR37314:SF4">
    <property type="entry name" value="UPF0700 TRANSMEMBRANE PROTEIN YOAK"/>
    <property type="match status" value="1"/>
</dbReference>
<feature type="transmembrane region" description="Helical" evidence="1">
    <location>
        <begin position="65"/>
        <end position="82"/>
    </location>
</feature>
<dbReference type="PANTHER" id="PTHR37314">
    <property type="entry name" value="SLR0142 PROTEIN"/>
    <property type="match status" value="1"/>
</dbReference>
<feature type="transmembrane region" description="Helical" evidence="1">
    <location>
        <begin position="94"/>
        <end position="112"/>
    </location>
</feature>
<reference evidence="2" key="1">
    <citation type="submission" date="2020-04" db="EMBL/GenBank/DDBJ databases">
        <title>Deep metagenomics examines the oral microbiome during advanced dental caries in children, revealing novel taxa and co-occurrences with host molecules.</title>
        <authorList>
            <person name="Baker J.L."/>
            <person name="Morton J.T."/>
            <person name="Dinis M."/>
            <person name="Alvarez R."/>
            <person name="Tran N.C."/>
            <person name="Knight R."/>
            <person name="Edlund A."/>
        </authorList>
    </citation>
    <scope>NUCLEOTIDE SEQUENCE</scope>
    <source>
        <strain evidence="2">JCVI_32_bin.14</strain>
    </source>
</reference>
<dbReference type="RefSeq" id="WP_227137390.1">
    <property type="nucleotide sequence ID" value="NZ_DBEZZS010000089.1"/>
</dbReference>
<evidence type="ECO:0000313" key="2">
    <source>
        <dbReference type="EMBL" id="MBF1130090.1"/>
    </source>
</evidence>
<feature type="transmembrane region" description="Helical" evidence="1">
    <location>
        <begin position="196"/>
        <end position="213"/>
    </location>
</feature>
<proteinExistence type="predicted"/>
<sequence length="222" mass="25377">MINHTITETPADSWRLVFWLILSGGIQDSYTFCVRDHVLSNAQTGNIVFLGHHLFLGDINGSLRYLLPIIVYGFGLFFAARLQNLWEKHQLTDWRRNILLLEIACLFIVGLLPYSLNHLANILVSFSCGLQVHCFTKLNNYNYMSTTCTGNIKRSVDALERYLVSQNEQDLHVAAQFLFIVIIFALGSGIGYWSSSYFGTYAIWLSCLLLCICRHEDKNIKK</sequence>
<gene>
    <name evidence="2" type="ORF">HXL70_08665</name>
</gene>
<evidence type="ECO:0000313" key="3">
    <source>
        <dbReference type="Proteomes" id="UP000757890"/>
    </source>
</evidence>
<keyword evidence="1" id="KW-1133">Transmembrane helix</keyword>